<dbReference type="CDD" id="cd17321">
    <property type="entry name" value="MFS_MMR_MDR_like"/>
    <property type="match status" value="1"/>
</dbReference>
<keyword evidence="3 6" id="KW-0812">Transmembrane</keyword>
<dbReference type="SUPFAM" id="SSF103473">
    <property type="entry name" value="MFS general substrate transporter"/>
    <property type="match status" value="1"/>
</dbReference>
<dbReference type="RefSeq" id="WP_278018334.1">
    <property type="nucleotide sequence ID" value="NZ_JARRRY010000009.1"/>
</dbReference>
<feature type="transmembrane region" description="Helical" evidence="6">
    <location>
        <begin position="87"/>
        <end position="113"/>
    </location>
</feature>
<dbReference type="PROSITE" id="PS00216">
    <property type="entry name" value="SUGAR_TRANSPORT_1"/>
    <property type="match status" value="1"/>
</dbReference>
<dbReference type="EMBL" id="JARULN010000004">
    <property type="protein sequence ID" value="MDG5753825.1"/>
    <property type="molecule type" value="Genomic_DNA"/>
</dbReference>
<evidence type="ECO:0000256" key="2">
    <source>
        <dbReference type="ARBA" id="ARBA00022448"/>
    </source>
</evidence>
<dbReference type="PANTHER" id="PTHR23501">
    <property type="entry name" value="MAJOR FACILITATOR SUPERFAMILY"/>
    <property type="match status" value="1"/>
</dbReference>
<evidence type="ECO:0000256" key="1">
    <source>
        <dbReference type="ARBA" id="ARBA00004651"/>
    </source>
</evidence>
<feature type="transmembrane region" description="Helical" evidence="6">
    <location>
        <begin position="20"/>
        <end position="50"/>
    </location>
</feature>
<evidence type="ECO:0000256" key="3">
    <source>
        <dbReference type="ARBA" id="ARBA00022692"/>
    </source>
</evidence>
<feature type="transmembrane region" description="Helical" evidence="6">
    <location>
        <begin position="205"/>
        <end position="224"/>
    </location>
</feature>
<feature type="transmembrane region" description="Helical" evidence="6">
    <location>
        <begin position="267"/>
        <end position="289"/>
    </location>
</feature>
<keyword evidence="5 6" id="KW-0472">Membrane</keyword>
<comment type="subcellular location">
    <subcellularLocation>
        <location evidence="1">Cell membrane</location>
        <topology evidence="1">Multi-pass membrane protein</topology>
    </subcellularLocation>
</comment>
<evidence type="ECO:0000313" key="8">
    <source>
        <dbReference type="EMBL" id="MDG5753825.1"/>
    </source>
</evidence>
<dbReference type="InterPro" id="IPR011701">
    <property type="entry name" value="MFS"/>
</dbReference>
<evidence type="ECO:0000256" key="4">
    <source>
        <dbReference type="ARBA" id="ARBA00022989"/>
    </source>
</evidence>
<accession>A0ABT6H354</accession>
<evidence type="ECO:0000256" key="6">
    <source>
        <dbReference type="SAM" id="Phobius"/>
    </source>
</evidence>
<name>A0ABT6H354_9BACI</name>
<reference evidence="8 9" key="1">
    <citation type="submission" date="2023-04" db="EMBL/GenBank/DDBJ databases">
        <title>Ectobacillus antri isolated from activated sludge.</title>
        <authorList>
            <person name="Yan P."/>
            <person name="Liu X."/>
        </authorList>
    </citation>
    <scope>NUCLEOTIDE SEQUENCE [LARGE SCALE GENOMIC DNA]</scope>
    <source>
        <strain evidence="8 9">C18H</strain>
    </source>
</reference>
<dbReference type="InterPro" id="IPR036259">
    <property type="entry name" value="MFS_trans_sf"/>
</dbReference>
<feature type="domain" description="Major facilitator superfamily (MFS) profile" evidence="7">
    <location>
        <begin position="21"/>
        <end position="446"/>
    </location>
</feature>
<evidence type="ECO:0000256" key="5">
    <source>
        <dbReference type="ARBA" id="ARBA00023136"/>
    </source>
</evidence>
<organism evidence="8 9">
    <name type="scientific">Ectobacillus antri</name>
    <dbReference type="NCBI Taxonomy" id="2486280"/>
    <lineage>
        <taxon>Bacteria</taxon>
        <taxon>Bacillati</taxon>
        <taxon>Bacillota</taxon>
        <taxon>Bacilli</taxon>
        <taxon>Bacillales</taxon>
        <taxon>Bacillaceae</taxon>
        <taxon>Ectobacillus</taxon>
    </lineage>
</organism>
<feature type="transmembrane region" description="Helical" evidence="6">
    <location>
        <begin position="301"/>
        <end position="323"/>
    </location>
</feature>
<proteinExistence type="predicted"/>
<feature type="transmembrane region" description="Helical" evidence="6">
    <location>
        <begin position="173"/>
        <end position="193"/>
    </location>
</feature>
<evidence type="ECO:0000313" key="9">
    <source>
        <dbReference type="Proteomes" id="UP001218246"/>
    </source>
</evidence>
<feature type="transmembrane region" description="Helical" evidence="6">
    <location>
        <begin position="56"/>
        <end position="75"/>
    </location>
</feature>
<feature type="transmembrane region" description="Helical" evidence="6">
    <location>
        <begin position="422"/>
        <end position="441"/>
    </location>
</feature>
<keyword evidence="2" id="KW-0813">Transport</keyword>
<keyword evidence="9" id="KW-1185">Reference proteome</keyword>
<dbReference type="PROSITE" id="PS50850">
    <property type="entry name" value="MFS"/>
    <property type="match status" value="1"/>
</dbReference>
<feature type="transmembrane region" description="Helical" evidence="6">
    <location>
        <begin position="355"/>
        <end position="378"/>
    </location>
</feature>
<comment type="caution">
    <text evidence="8">The sequence shown here is derived from an EMBL/GenBank/DDBJ whole genome shotgun (WGS) entry which is preliminary data.</text>
</comment>
<dbReference type="InterPro" id="IPR020846">
    <property type="entry name" value="MFS_dom"/>
</dbReference>
<dbReference type="Proteomes" id="UP001218246">
    <property type="component" value="Unassembled WGS sequence"/>
</dbReference>
<dbReference type="PRINTS" id="PR01036">
    <property type="entry name" value="TCRTETB"/>
</dbReference>
<dbReference type="InterPro" id="IPR005829">
    <property type="entry name" value="Sugar_transporter_CS"/>
</dbReference>
<dbReference type="PANTHER" id="PTHR23501:SF190">
    <property type="entry name" value="MAJOR FACILITATOR SUPERFAMILY MFS_1"/>
    <property type="match status" value="1"/>
</dbReference>
<keyword evidence="4 6" id="KW-1133">Transmembrane helix</keyword>
<dbReference type="Gene3D" id="1.20.1250.20">
    <property type="entry name" value="MFS general substrate transporter like domains"/>
    <property type="match status" value="2"/>
</dbReference>
<evidence type="ECO:0000259" key="7">
    <source>
        <dbReference type="PROSITE" id="PS50850"/>
    </source>
</evidence>
<feature type="transmembrane region" description="Helical" evidence="6">
    <location>
        <begin position="390"/>
        <end position="416"/>
    </location>
</feature>
<gene>
    <name evidence="8" type="ORF">P6P90_07545</name>
</gene>
<feature type="transmembrane region" description="Helical" evidence="6">
    <location>
        <begin position="145"/>
        <end position="167"/>
    </location>
</feature>
<protein>
    <submittedName>
        <fullName evidence="8">MFS transporter</fullName>
    </submittedName>
</protein>
<dbReference type="Pfam" id="PF07690">
    <property type="entry name" value="MFS_1"/>
    <property type="match status" value="1"/>
</dbReference>
<sequence>MEHVQMVTSLQQDYAKKRAITITIFLLGIFMGALDHGIVGPALSSIIQFYNIEASWGVWSFTIYTLFFAVSIPLMGKFSDRIGRKHIYAIGITLFSIGSLLAALAPNFILFLIGRAVQAIGTGGIFPITAAQIAATYPPEKRGKALGYIGVVFGIGSILGPIVGGFILKYLTWQWIFLINIPVSVAILFLLLGVKQSQELTKKPIDYRGIVLLTLTILTVMLSITLKSPVLIMIGLLWCYLLVKAEKKAKDPVVNIRYFTKRNTLSLLLLSLTSGFIMASTINLLPLFGETVLGLSKAESGIGVTPLAISSMIASLIGGLLVDKIGANKVLLGGFSFTLLGAVALALFVNYISAFVVTITVMGFGIGIIIGAPLNVMMMKNVSVQETGSAIGFLSLLRSLGSTLGPTMAGIMLTVFPDKFTYIYLISAALSILSVMVVFSFTTTRKQTQR</sequence>
<feature type="transmembrane region" description="Helical" evidence="6">
    <location>
        <begin position="330"/>
        <end position="349"/>
    </location>
</feature>